<dbReference type="OrthoDB" id="6080005at2759"/>
<dbReference type="AlphaFoldDB" id="A0A8S3TYU6"/>
<feature type="region of interest" description="Disordered" evidence="2">
    <location>
        <begin position="30"/>
        <end position="59"/>
    </location>
</feature>
<proteinExistence type="predicted"/>
<feature type="compositionally biased region" description="Basic and acidic residues" evidence="2">
    <location>
        <begin position="30"/>
        <end position="53"/>
    </location>
</feature>
<evidence type="ECO:0000313" key="3">
    <source>
        <dbReference type="EMBL" id="CAG2235663.1"/>
    </source>
</evidence>
<feature type="region of interest" description="Disordered" evidence="2">
    <location>
        <begin position="1"/>
        <end position="20"/>
    </location>
</feature>
<accession>A0A8S3TYU6</accession>
<keyword evidence="1" id="KW-0175">Coiled coil</keyword>
<protein>
    <submittedName>
        <fullName evidence="3">Uncharacterized protein</fullName>
    </submittedName>
</protein>
<comment type="caution">
    <text evidence="3">The sequence shown here is derived from an EMBL/GenBank/DDBJ whole genome shotgun (WGS) entry which is preliminary data.</text>
</comment>
<keyword evidence="4" id="KW-1185">Reference proteome</keyword>
<gene>
    <name evidence="3" type="ORF">MEDL_48205</name>
</gene>
<name>A0A8S3TYU6_MYTED</name>
<evidence type="ECO:0000313" key="4">
    <source>
        <dbReference type="Proteomes" id="UP000683360"/>
    </source>
</evidence>
<organism evidence="3 4">
    <name type="scientific">Mytilus edulis</name>
    <name type="common">Blue mussel</name>
    <dbReference type="NCBI Taxonomy" id="6550"/>
    <lineage>
        <taxon>Eukaryota</taxon>
        <taxon>Metazoa</taxon>
        <taxon>Spiralia</taxon>
        <taxon>Lophotrochozoa</taxon>
        <taxon>Mollusca</taxon>
        <taxon>Bivalvia</taxon>
        <taxon>Autobranchia</taxon>
        <taxon>Pteriomorphia</taxon>
        <taxon>Mytilida</taxon>
        <taxon>Mytiloidea</taxon>
        <taxon>Mytilidae</taxon>
        <taxon>Mytilinae</taxon>
        <taxon>Mytilus</taxon>
    </lineage>
</organism>
<reference evidence="3" key="1">
    <citation type="submission" date="2021-03" db="EMBL/GenBank/DDBJ databases">
        <authorList>
            <person name="Bekaert M."/>
        </authorList>
    </citation>
    <scope>NUCLEOTIDE SEQUENCE</scope>
</reference>
<evidence type="ECO:0000256" key="2">
    <source>
        <dbReference type="SAM" id="MobiDB-lite"/>
    </source>
</evidence>
<sequence length="311" mass="36234">MPGGNSLTSNKSVNKSGKCGNTVQTLLAAKLDKVDKEKTEKPNKQPKRTHSEVSNESNTSVDLTGIISIQRDIEEIKQNLEGGLKKIDLENATKDLVKSSDLEVIRQKLIKKVSEVIEEMQEKIDALSIENENLREKAEVAMKSLSATKKELHQNERLTREAITSSNYNEQYSRKNNIRVINFPWRERQDLRADFISKVKRDMNVELEERDVVAIHRIPSDKLGPKPLIVRLFSSDVKRRVMREKKNLQDHVRFYDDISKRNIELMKRLNETEWFSDVWYFNCGVYGRISDGLQLKFNIFDDIFLRLRQRK</sequence>
<dbReference type="EMBL" id="CAJPWZ010002323">
    <property type="protein sequence ID" value="CAG2235663.1"/>
    <property type="molecule type" value="Genomic_DNA"/>
</dbReference>
<dbReference type="Proteomes" id="UP000683360">
    <property type="component" value="Unassembled WGS sequence"/>
</dbReference>
<evidence type="ECO:0000256" key="1">
    <source>
        <dbReference type="SAM" id="Coils"/>
    </source>
</evidence>
<feature type="coiled-coil region" evidence="1">
    <location>
        <begin position="110"/>
        <end position="155"/>
    </location>
</feature>